<feature type="signal peptide" evidence="1">
    <location>
        <begin position="1"/>
        <end position="18"/>
    </location>
</feature>
<keyword evidence="1" id="KW-0732">Signal</keyword>
<dbReference type="PANTHER" id="PTHR21593">
    <property type="entry name" value="PRION-LIKE- Q/N-RICH -DOMAIN-BEARING PROTEIN PROTEIN"/>
    <property type="match status" value="1"/>
</dbReference>
<evidence type="ECO:0000313" key="3">
    <source>
        <dbReference type="WBParaSite" id="SSTP_0000777900.1"/>
    </source>
</evidence>
<proteinExistence type="predicted"/>
<organism evidence="3">
    <name type="scientific">Strongyloides stercoralis</name>
    <name type="common">Threadworm</name>
    <dbReference type="NCBI Taxonomy" id="6248"/>
    <lineage>
        <taxon>Eukaryota</taxon>
        <taxon>Metazoa</taxon>
        <taxon>Ecdysozoa</taxon>
        <taxon>Nematoda</taxon>
        <taxon>Chromadorea</taxon>
        <taxon>Rhabditida</taxon>
        <taxon>Tylenchina</taxon>
        <taxon>Panagrolaimomorpha</taxon>
        <taxon>Strongyloidoidea</taxon>
        <taxon>Strongyloididae</taxon>
        <taxon>Strongyloides</taxon>
    </lineage>
</organism>
<reference evidence="3" key="1">
    <citation type="submission" date="2015-08" db="UniProtKB">
        <authorList>
            <consortium name="WormBaseParasite"/>
        </authorList>
    </citation>
    <scope>IDENTIFICATION</scope>
</reference>
<dbReference type="InterPro" id="IPR052823">
    <property type="entry name" value="SXP/RAL-2_related"/>
</dbReference>
<keyword evidence="2" id="KW-1185">Reference proteome</keyword>
<sequence length="171" mass="19305">MKILILFVFNIIIYNIYAQENIAQVDGIDLSSFVPSFLINATDDAKEQYKNIVNNLSLSIGSIKQQIEDIINGQSDEVKAAYEEEKSKTEQIEGELRTNFTASRDNLPEDAKPYFDKILAIIENESLPLNQIPTEISKVSSEITDNNIKNEIAKYFPINLTQQELSSNGIQ</sequence>
<dbReference type="PANTHER" id="PTHR21593:SF36">
    <property type="entry name" value="DUF148 DOMAIN-CONTAINING PROTEIN-RELATED"/>
    <property type="match status" value="1"/>
</dbReference>
<dbReference type="STRING" id="6248.A0A0K0EE67"/>
<name>A0A0K0EE67_STRER</name>
<evidence type="ECO:0000313" key="4">
    <source>
        <dbReference type="WBParaSite" id="TCONS_00009632.p1"/>
    </source>
</evidence>
<protein>
    <submittedName>
        <fullName evidence="3">DUF148 domain-containing protein</fullName>
    </submittedName>
    <submittedName>
        <fullName evidence="4">SXP/RAL-2 family protein Ani s 5-like cation-binding domain-containing protein</fullName>
    </submittedName>
</protein>
<dbReference type="Proteomes" id="UP000035681">
    <property type="component" value="Unplaced"/>
</dbReference>
<accession>A0A0K0EE67</accession>
<dbReference type="AlphaFoldDB" id="A0A0K0EE67"/>
<feature type="chain" id="PRO_5005327902" evidence="1">
    <location>
        <begin position="19"/>
        <end position="171"/>
    </location>
</feature>
<evidence type="ECO:0000313" key="2">
    <source>
        <dbReference type="Proteomes" id="UP000035681"/>
    </source>
</evidence>
<evidence type="ECO:0000256" key="1">
    <source>
        <dbReference type="SAM" id="SignalP"/>
    </source>
</evidence>
<dbReference type="WBParaSite" id="SSTP_0000777900.1">
    <property type="protein sequence ID" value="SSTP_0000777900.1"/>
    <property type="gene ID" value="SSTP_0000777900"/>
</dbReference>
<dbReference type="WBParaSite" id="TCONS_00009632.p1">
    <property type="protein sequence ID" value="TCONS_00009632.p1"/>
    <property type="gene ID" value="XLOC_007414"/>
</dbReference>